<dbReference type="Proteomes" id="UP000770785">
    <property type="component" value="Unassembled WGS sequence"/>
</dbReference>
<reference evidence="2 3" key="1">
    <citation type="submission" date="2020-03" db="EMBL/GenBank/DDBJ databases">
        <title>Genomic Encyclopedia of Type Strains, Phase IV (KMG-IV): sequencing the most valuable type-strain genomes for metagenomic binning, comparative biology and taxonomic classification.</title>
        <authorList>
            <person name="Goeker M."/>
        </authorList>
    </citation>
    <scope>NUCLEOTIDE SEQUENCE [LARGE SCALE GENOMIC DNA]</scope>
    <source>
        <strain evidence="2 3">DSM 105096</strain>
    </source>
</reference>
<dbReference type="EMBL" id="JAATJH010000004">
    <property type="protein sequence ID" value="NJC27105.1"/>
    <property type="molecule type" value="Genomic_DNA"/>
</dbReference>
<accession>A0ABX0XCW1</accession>
<name>A0ABX0XCW1_9BACT</name>
<dbReference type="Pfam" id="PF19919">
    <property type="entry name" value="bpX3"/>
    <property type="match status" value="1"/>
</dbReference>
<organism evidence="2 3">
    <name type="scientific">Neolewinella antarctica</name>
    <dbReference type="NCBI Taxonomy" id="442734"/>
    <lineage>
        <taxon>Bacteria</taxon>
        <taxon>Pseudomonadati</taxon>
        <taxon>Bacteroidota</taxon>
        <taxon>Saprospiria</taxon>
        <taxon>Saprospirales</taxon>
        <taxon>Lewinellaceae</taxon>
        <taxon>Neolewinella</taxon>
    </lineage>
</organism>
<dbReference type="InterPro" id="IPR011990">
    <property type="entry name" value="TPR-like_helical_dom_sf"/>
</dbReference>
<keyword evidence="3" id="KW-1185">Reference proteome</keyword>
<feature type="domain" description="MoxR-vWA-beta-propeller ternary system" evidence="1">
    <location>
        <begin position="2"/>
        <end position="165"/>
    </location>
</feature>
<protein>
    <recommendedName>
        <fullName evidence="1">MoxR-vWA-beta-propeller ternary system domain-containing protein</fullName>
    </recommendedName>
</protein>
<sequence length="571" mass="64011">MELTLKRYEKDPYPGCGFFVEGEDPTRWIAAVDRLGLDPAHIRVYGLPSRRANVPWGYLVITTGELPADKLDPFASAHLAASQLIVPAKSRVLPELTDHDLKQLFREDTYVLHPDFGLFKLMSPLLMSDCLVVEEVPVLASLRPADYVVSSGEVVAFSVAATPREDIESALDAGVAREKLADAPLSLAEKLRLKLYESVMTGDGDKATLNPRADKLQRLAVMLGLSGANAHDHLLEDFRDLQNRNKREVDKLLDLMQKDPEAALRYAIPLDEHGSSRGGPKGTFKMRDRGSGFSLFGGRAGGAGGSVDIGDELHRLRQQYVATARALENSGKHEKAAYVYLKLLKNHTAAAETLKKGKFYEKAAVVCLRYLKNERAAAECYEAGKIYAEAITLYEKLEDWEKAGDLNVLRGDDESAQTAYERQLEKELLHNALIRAAKLSKEKLRNLPRAQEILLRGWEENVNAYNCLQYYLANITDGEAAWREIKRISEHQLNTQNDRVFLKVLSGEYAKKDEHREDVKDMAYGLLSKLLSDGRISAHELLAFNDKNSRLRADTLRYELSKHKVRTRPPA</sequence>
<comment type="caution">
    <text evidence="2">The sequence shown here is derived from an EMBL/GenBank/DDBJ whole genome shotgun (WGS) entry which is preliminary data.</text>
</comment>
<gene>
    <name evidence="2" type="ORF">GGR27_002618</name>
</gene>
<evidence type="ECO:0000313" key="2">
    <source>
        <dbReference type="EMBL" id="NJC27105.1"/>
    </source>
</evidence>
<evidence type="ECO:0000313" key="3">
    <source>
        <dbReference type="Proteomes" id="UP000770785"/>
    </source>
</evidence>
<dbReference type="SUPFAM" id="SSF48452">
    <property type="entry name" value="TPR-like"/>
    <property type="match status" value="1"/>
</dbReference>
<dbReference type="InterPro" id="IPR045551">
    <property type="entry name" value="bpX3"/>
</dbReference>
<evidence type="ECO:0000259" key="1">
    <source>
        <dbReference type="Pfam" id="PF19919"/>
    </source>
</evidence>
<proteinExistence type="predicted"/>
<dbReference type="RefSeq" id="WP_168037910.1">
    <property type="nucleotide sequence ID" value="NZ_JAATJH010000004.1"/>
</dbReference>